<comment type="caution">
    <text evidence="1">The sequence shown here is derived from an EMBL/GenBank/DDBJ whole genome shotgun (WGS) entry which is preliminary data.</text>
</comment>
<dbReference type="Proteomes" id="UP000078113">
    <property type="component" value="Unassembled WGS sequence"/>
</dbReference>
<dbReference type="AlphaFoldDB" id="A0A8X7T7C5"/>
<evidence type="ECO:0000313" key="1">
    <source>
        <dbReference type="EMBL" id="KAE8270733.1"/>
    </source>
</evidence>
<reference evidence="1" key="1">
    <citation type="submission" date="2016-04" db="EMBL/GenBank/DDBJ databases">
        <authorList>
            <person name="Nguyen H.D."/>
            <person name="Samba Siva P."/>
            <person name="Cullis J."/>
            <person name="Levesque C.A."/>
            <person name="Hambleton S."/>
        </authorList>
    </citation>
    <scope>NUCLEOTIDE SEQUENCE</scope>
    <source>
        <strain evidence="1">DAOMC 236422</strain>
    </source>
</reference>
<evidence type="ECO:0000313" key="2">
    <source>
        <dbReference type="Proteomes" id="UP000078113"/>
    </source>
</evidence>
<reference evidence="1" key="2">
    <citation type="journal article" date="2019" name="IMA Fungus">
        <title>Genome sequencing and comparison of five Tilletia species to identify candidate genes for the detection of regulated species infecting wheat.</title>
        <authorList>
            <person name="Nguyen H.D.T."/>
            <person name="Sultana T."/>
            <person name="Kesanakurti P."/>
            <person name="Hambleton S."/>
        </authorList>
    </citation>
    <scope>NUCLEOTIDE SEQUENCE</scope>
    <source>
        <strain evidence="1">DAOMC 236422</strain>
    </source>
</reference>
<protein>
    <submittedName>
        <fullName evidence="1">Uncharacterized protein</fullName>
    </submittedName>
</protein>
<accession>A0A8X7T7C5</accession>
<organism evidence="1 2">
    <name type="scientific">Tilletia walkeri</name>
    <dbReference type="NCBI Taxonomy" id="117179"/>
    <lineage>
        <taxon>Eukaryota</taxon>
        <taxon>Fungi</taxon>
        <taxon>Dikarya</taxon>
        <taxon>Basidiomycota</taxon>
        <taxon>Ustilaginomycotina</taxon>
        <taxon>Exobasidiomycetes</taxon>
        <taxon>Tilletiales</taxon>
        <taxon>Tilletiaceae</taxon>
        <taxon>Tilletia</taxon>
    </lineage>
</organism>
<proteinExistence type="predicted"/>
<dbReference type="EMBL" id="LWDG02000039">
    <property type="protein sequence ID" value="KAE8270733.1"/>
    <property type="molecule type" value="Genomic_DNA"/>
</dbReference>
<gene>
    <name evidence="1" type="ORF">A4X09_0g1613</name>
</gene>
<keyword evidence="2" id="KW-1185">Reference proteome</keyword>
<sequence>MIANTKLKPRGYRTPLSCFDPYRSVGPDKLVRLQSKSELSIMVKQLDKAVNGQQLWRLLNDAKFRSQKNLILVCNPCGPEAAHNHYTTPQAAKRHFFDHPMEAPLPAVPEIPLHLMVLALEKDWPMEIDWDEEAEVFKELTIRSSGQEAELMGRVYHAGFFGPEGIFFLNTWIKDEFFGDEGLLDGDVLHQLKPFKTNGDFDRYVLFPSTVTGHIKRHLHKQGVTANSEMAYQAWWKKTNIKNKSSICFPVRKEESSPPIHYLS</sequence>
<name>A0A8X7T7C5_9BASI</name>